<dbReference type="EMBL" id="CP042436">
    <property type="protein sequence ID" value="QEC62604.1"/>
    <property type="molecule type" value="Genomic_DNA"/>
</dbReference>
<gene>
    <name evidence="1" type="ORF">FRZ54_08395</name>
</gene>
<sequence>MKIKALLLYVFIVAGITACKKKQSLPASNVPNGDFESWTSIDELQQWKTNSCPVCVPPFETYVVQKTTEAYHGQYAAKFIYNGVFNATATDKFVVTSHPSALIGYAKGLLVEGDTVSIKVRVFSSNTVVDSGEWIDTETIPLYRKFTIPITQSTATADSVQVSVKGGHKFNTQQSTALWLDYLSLQ</sequence>
<protein>
    <submittedName>
        <fullName evidence="1">Uncharacterized protein</fullName>
    </submittedName>
</protein>
<dbReference type="AlphaFoldDB" id="A0A5B8UU79"/>
<dbReference type="Proteomes" id="UP000321479">
    <property type="component" value="Chromosome"/>
</dbReference>
<dbReference type="PROSITE" id="PS51257">
    <property type="entry name" value="PROKAR_LIPOPROTEIN"/>
    <property type="match status" value="1"/>
</dbReference>
<dbReference type="KEGG" id="mgin:FRZ54_08395"/>
<reference evidence="1 2" key="1">
    <citation type="journal article" date="2017" name="Curr. Microbiol.">
        <title>Mucilaginibacter ginsenosidivorans sp. nov., Isolated from Soil of Ginseng Field.</title>
        <authorList>
            <person name="Kim M.M."/>
            <person name="Siddiqi M.Z."/>
            <person name="Im W.T."/>
        </authorList>
    </citation>
    <scope>NUCLEOTIDE SEQUENCE [LARGE SCALE GENOMIC DNA]</scope>
    <source>
        <strain evidence="1 2">Gsoil 3017</strain>
    </source>
</reference>
<dbReference type="Gene3D" id="2.60.120.260">
    <property type="entry name" value="Galactose-binding domain-like"/>
    <property type="match status" value="1"/>
</dbReference>
<organism evidence="1 2">
    <name type="scientific">Mucilaginibacter ginsenosidivorans</name>
    <dbReference type="NCBI Taxonomy" id="398053"/>
    <lineage>
        <taxon>Bacteria</taxon>
        <taxon>Pseudomonadati</taxon>
        <taxon>Bacteroidota</taxon>
        <taxon>Sphingobacteriia</taxon>
        <taxon>Sphingobacteriales</taxon>
        <taxon>Sphingobacteriaceae</taxon>
        <taxon>Mucilaginibacter</taxon>
    </lineage>
</organism>
<accession>A0A5B8UU79</accession>
<evidence type="ECO:0000313" key="1">
    <source>
        <dbReference type="EMBL" id="QEC62604.1"/>
    </source>
</evidence>
<keyword evidence="2" id="KW-1185">Reference proteome</keyword>
<dbReference type="OrthoDB" id="9848745at2"/>
<evidence type="ECO:0000313" key="2">
    <source>
        <dbReference type="Proteomes" id="UP000321479"/>
    </source>
</evidence>
<proteinExistence type="predicted"/>
<dbReference type="RefSeq" id="WP_147031181.1">
    <property type="nucleotide sequence ID" value="NZ_CP042436.1"/>
</dbReference>
<name>A0A5B8UU79_9SPHI</name>